<feature type="domain" description="DUS-like FMN-binding" evidence="1">
    <location>
        <begin position="123"/>
        <end position="271"/>
    </location>
</feature>
<dbReference type="Gene3D" id="3.20.20.70">
    <property type="entry name" value="Aldolase class I"/>
    <property type="match status" value="1"/>
</dbReference>
<dbReference type="NCBIfam" id="TIGR00736">
    <property type="entry name" value="nifR3_rel_arch"/>
    <property type="match status" value="1"/>
</dbReference>
<reference evidence="2" key="1">
    <citation type="submission" date="2021-03" db="EMBL/GenBank/DDBJ databases">
        <title>Genomic Encyclopedia of Type Strains, Phase IV (KMG-V): Genome sequencing to study the core and pangenomes of soil and plant-associated prokaryotes.</title>
        <authorList>
            <person name="Whitman W."/>
        </authorList>
    </citation>
    <scope>NUCLEOTIDE SEQUENCE</scope>
    <source>
        <strain evidence="2">C4</strain>
    </source>
</reference>
<dbReference type="Proteomes" id="UP000740329">
    <property type="component" value="Unassembled WGS sequence"/>
</dbReference>
<dbReference type="AlphaFoldDB" id="A0A8J7RIR6"/>
<organism evidence="2 3">
    <name type="scientific">Methanococcus voltae</name>
    <dbReference type="NCBI Taxonomy" id="2188"/>
    <lineage>
        <taxon>Archaea</taxon>
        <taxon>Methanobacteriati</taxon>
        <taxon>Methanobacteriota</taxon>
        <taxon>Methanomada group</taxon>
        <taxon>Methanococci</taxon>
        <taxon>Methanococcales</taxon>
        <taxon>Methanococcaceae</taxon>
        <taxon>Methanococcus</taxon>
    </lineage>
</organism>
<evidence type="ECO:0000259" key="1">
    <source>
        <dbReference type="Pfam" id="PF01207"/>
    </source>
</evidence>
<proteinExistence type="predicted"/>
<gene>
    <name evidence="2" type="ORF">J3E07_001096</name>
</gene>
<dbReference type="SUPFAM" id="SSF51395">
    <property type="entry name" value="FMN-linked oxidoreductases"/>
    <property type="match status" value="1"/>
</dbReference>
<dbReference type="Pfam" id="PF01207">
    <property type="entry name" value="Dus"/>
    <property type="match status" value="1"/>
</dbReference>
<comment type="caution">
    <text evidence="2">The sequence shown here is derived from an EMBL/GenBank/DDBJ whole genome shotgun (WGS) entry which is preliminary data.</text>
</comment>
<dbReference type="InterPro" id="IPR013785">
    <property type="entry name" value="Aldolase_TIM"/>
</dbReference>
<evidence type="ECO:0000313" key="3">
    <source>
        <dbReference type="Proteomes" id="UP000740329"/>
    </source>
</evidence>
<name>A0A8J7RIR6_METVO</name>
<protein>
    <submittedName>
        <fullName evidence="2">TIM-barrel protein</fullName>
    </submittedName>
</protein>
<evidence type="ECO:0000313" key="2">
    <source>
        <dbReference type="EMBL" id="MBP2201671.1"/>
    </source>
</evidence>
<accession>A0A8J7RIR6</accession>
<dbReference type="EMBL" id="JAGGMV010000003">
    <property type="protein sequence ID" value="MBP2201671.1"/>
    <property type="molecule type" value="Genomic_DNA"/>
</dbReference>
<dbReference type="InterPro" id="IPR035587">
    <property type="entry name" value="DUS-like_FMN-bd"/>
</dbReference>
<dbReference type="OrthoDB" id="145053at2157"/>
<dbReference type="RefSeq" id="WP_209591157.1">
    <property type="nucleotide sequence ID" value="NZ_JAGGMU010000003.1"/>
</dbReference>
<dbReference type="InterPro" id="IPR005270">
    <property type="entry name" value="tRNA_dU_NifR3-rel"/>
</dbReference>
<sequence>MKNLKNKDYLIDLEYLKDLKTLNNKIVLAPMAGITDAEFCKKFSNFGIVCIGAYNLDPETLKASFEIEKRGRKEFNIPLDEFSNYIKNEIKEIKESQNSKNSLVSTNIRFKDLDLYSNPHLIDNLQSVIGNSDIIEFNCHCRQPEITKLGLGQELITKKEIKELIKILKFIQGLNIKKIPLFIKIRANYISSKELIDNFNESKIIDYIDGIHIDCFNPGHNYPDLEYLKELRQKFPELIIIGNNSVKSENDAKKMLEYCDFVSVARCVLANNIEWIENFNKNNIKNKN</sequence>